<accession>A0A7R9CDV6</accession>
<gene>
    <name evidence="2" type="ORF">TCEB3V08_LOCUS2772</name>
</gene>
<organism evidence="2">
    <name type="scientific">Timema cristinae</name>
    <name type="common">Walking stick</name>
    <dbReference type="NCBI Taxonomy" id="61476"/>
    <lineage>
        <taxon>Eukaryota</taxon>
        <taxon>Metazoa</taxon>
        <taxon>Ecdysozoa</taxon>
        <taxon>Arthropoda</taxon>
        <taxon>Hexapoda</taxon>
        <taxon>Insecta</taxon>
        <taxon>Pterygota</taxon>
        <taxon>Neoptera</taxon>
        <taxon>Polyneoptera</taxon>
        <taxon>Phasmatodea</taxon>
        <taxon>Timematodea</taxon>
        <taxon>Timematoidea</taxon>
        <taxon>Timematidae</taxon>
        <taxon>Timema</taxon>
    </lineage>
</organism>
<reference evidence="2" key="1">
    <citation type="submission" date="2020-11" db="EMBL/GenBank/DDBJ databases">
        <authorList>
            <person name="Tran Van P."/>
        </authorList>
    </citation>
    <scope>NUCLEOTIDE SEQUENCE</scope>
</reference>
<proteinExistence type="predicted"/>
<name>A0A7R9CDV6_TIMCR</name>
<feature type="region of interest" description="Disordered" evidence="1">
    <location>
        <begin position="19"/>
        <end position="41"/>
    </location>
</feature>
<protein>
    <submittedName>
        <fullName evidence="2">Uncharacterized protein</fullName>
    </submittedName>
</protein>
<dbReference type="InterPro" id="IPR043136">
    <property type="entry name" value="B30.2/SPRY_sf"/>
</dbReference>
<evidence type="ECO:0000313" key="2">
    <source>
        <dbReference type="EMBL" id="CAD7394872.1"/>
    </source>
</evidence>
<dbReference type="Gene3D" id="2.60.120.920">
    <property type="match status" value="1"/>
</dbReference>
<sequence length="191" mass="21297">MDLGIGKVELEEVNPHLRGRKVENHLGKTTPSSPDRDSNLDLPVLSSRAQHDKRIIKMAAVCNGRNVMDSQVGTQNAIVDRLKLLHPMVNEDETPLPRSWSPKDKYNYIGLSQNNLRVHYKGEYCSKVLIKRSNLGEVYPHLHREKGGGIHFGKTTLITPDQDLNLDLPVISSPIYCESSKLDHAATKAGS</sequence>
<dbReference type="AlphaFoldDB" id="A0A7R9CDV6"/>
<dbReference type="EMBL" id="OC317084">
    <property type="protein sequence ID" value="CAD7394872.1"/>
    <property type="molecule type" value="Genomic_DNA"/>
</dbReference>
<evidence type="ECO:0000256" key="1">
    <source>
        <dbReference type="SAM" id="MobiDB-lite"/>
    </source>
</evidence>